<dbReference type="InterPro" id="IPR001194">
    <property type="entry name" value="cDENN_dom"/>
</dbReference>
<keyword evidence="3" id="KW-0472">Membrane</keyword>
<reference evidence="6" key="3">
    <citation type="submission" date="2025-09" db="UniProtKB">
        <authorList>
            <consortium name="Ensembl"/>
        </authorList>
    </citation>
    <scope>IDENTIFICATION</scope>
</reference>
<name>H2Z2B8_CIOSA</name>
<dbReference type="InterPro" id="IPR056574">
    <property type="entry name" value="Death_MADD"/>
</dbReference>
<sequence length="1476" mass="167541">ESGNKKEVSRLIDYLAIVGVKHPNGSSKQNPVLLRRYPETNYPDFAFTNDVCYFCQPEGCNQRVQEILHEDTSSFVFTLTEKDSGFMRYGVCVNFYRPFEKKDLAKLRSKARMNGKKSKNFLPHCSLFNAKYWHPYHSHSVCIVKNFLSSPRRKHRAFRTHTLTSLCIISRNPFISTFRRCLLTLKRIIEACYQRTNAKNGKGSKYTHSIWSVLGGCASANVSGVVSHDVREIESWVAKLIACPVPNPGKNRVTLELLPAEMQTPSTVALPDPTRLVLLDFPLHLPLELLGISLCLQTLTAIMLEHKVRSSLFPRDYNALTMSIMALISMLYPLQYMFPVIPLLPQCMPGSEQLLLAPTPYVIGLPSTFADSKKNFQFPNDVWKVDLDSNTITPPANGTSLPTLPEPEGTLLKTHLKQVRVLFYNHLGRLFVKKVIKNKIKKFHNLVYQYNSINDGNSPVDTKTFNPMIFGNDVDSVDVATRVAMVRFLCSPNTLLHYTDHTRTLRLYPRPVVAFQQHSFMQSSRLTAFLFFKIFHETGVVYWGRKNDIVKFNLLYPIVNVTDYIFDPQLIGDKAKWFSHQLPNVNHSTHEGSSTLVAAVTMADEIAGNHQSDAPTDESGNYTISIFSTGYTISIYRLYIRINFHALTVLGNITRLIIILYVLKFSKLQIIPCSESESALLNNDNDDYSSFSEDDDSAICESKLMEEQFIQQSPNKLIEEAKVDEEVVSVDSPVTSEASAIGSPSTSTASSDSDVTNDIMATMAPTSLPTPRPPNERQSPFPTLLLNLHMEWHHTRYNCHFNLSIIQLFADLNGQQYELLNLQYLQLAASRVVPVSCFLLTKRKNPKFRLLKMDHKAPRKTLIDHRSVVRHGSPLPPTSPSQANSSSLNNKDNQVFLKEICQNVLEGHGVGWFNLKRVRRLMESESLRLFLLQRLNQSTQDEGNPDYVEDVEVNLKVYRGMLELLKCVLSGLEHTYNIRHGLGGVASTFNLLEISHTHYYAKGGFLHYNIEVLLKHFNFCIDGTCLSTYELKQKERENVRGSLDRLNDSLPPVSGETVTPCDTFDTRSLTEDLTSIGISCFFCNRNFIFLLKPIFERHLYVSTSYKTPLCCASNFSLTYPHTGIKHNPQLVSFKSDSSSKDSASLRSVPAHISEVSYAVSIGTIIDGRSVASNASHNEEVRYRNGKLVRVDSDFGEDEERIFLYEGLLGKERSKLWDKMMFWEDVFLDAVAMERDAVGMDQGPTDMIERALGSSERKRLEEDEDRLLSTMLYNMIGFMLMMGVQYKDIKRKIRRLLGKSHIGLAHSAEINLLLDTIHNLHGVAVDLKPCGSRHIRKQSFVVHSGTDTTGDVLFMEVCDDAIILRTGFGTICERWWYEKLLNMTFCPKTRVLCLWQRKGQETQLNKFYTKKASWCRELYHCVKEAMEKAAARHNEPELGGEFPVQDMKTNECGLLQVTLDGINLKFINSQVTVGHIL</sequence>
<evidence type="ECO:0000256" key="3">
    <source>
        <dbReference type="ARBA" id="ARBA00023136"/>
    </source>
</evidence>
<dbReference type="SMART" id="SM00799">
    <property type="entry name" value="DENN"/>
    <property type="match status" value="1"/>
</dbReference>
<dbReference type="InterPro" id="IPR005113">
    <property type="entry name" value="uDENN_dom"/>
</dbReference>
<dbReference type="GeneTree" id="ENSGT00940000156718"/>
<dbReference type="InterPro" id="IPR039980">
    <property type="entry name" value="MADD"/>
</dbReference>
<reference evidence="6" key="2">
    <citation type="submission" date="2025-08" db="UniProtKB">
        <authorList>
            <consortium name="Ensembl"/>
        </authorList>
    </citation>
    <scope>IDENTIFICATION</scope>
</reference>
<evidence type="ECO:0000259" key="5">
    <source>
        <dbReference type="PROSITE" id="PS50211"/>
    </source>
</evidence>
<dbReference type="PANTHER" id="PTHR13008:SF7">
    <property type="entry name" value="MAP KINASE-ACTIVATING DEATH DOMAIN PROTEIN"/>
    <property type="match status" value="1"/>
</dbReference>
<dbReference type="InterPro" id="IPR057469">
    <property type="entry name" value="PH_MADD"/>
</dbReference>
<feature type="region of interest" description="Disordered" evidence="4">
    <location>
        <begin position="734"/>
        <end position="756"/>
    </location>
</feature>
<dbReference type="Pfam" id="PF25328">
    <property type="entry name" value="PH_MADD"/>
    <property type="match status" value="1"/>
</dbReference>
<dbReference type="GO" id="GO:0005085">
    <property type="term" value="F:guanyl-nucleotide exchange factor activity"/>
    <property type="evidence" value="ECO:0007669"/>
    <property type="project" value="UniProtKB-KW"/>
</dbReference>
<dbReference type="GO" id="GO:0042981">
    <property type="term" value="P:regulation of apoptotic process"/>
    <property type="evidence" value="ECO:0007669"/>
    <property type="project" value="TreeGrafter"/>
</dbReference>
<dbReference type="PROSITE" id="PS50211">
    <property type="entry name" value="DENN"/>
    <property type="match status" value="1"/>
</dbReference>
<proteinExistence type="predicted"/>
<dbReference type="HOGENOM" id="CLU_001270_0_0_1"/>
<dbReference type="Ensembl" id="ENSCSAVT00000011867.1">
    <property type="protein sequence ID" value="ENSCSAVP00000011730.1"/>
    <property type="gene ID" value="ENSCSAVG00000006879.1"/>
</dbReference>
<evidence type="ECO:0000313" key="6">
    <source>
        <dbReference type="Ensembl" id="ENSCSAVP00000011730.1"/>
    </source>
</evidence>
<evidence type="ECO:0000256" key="2">
    <source>
        <dbReference type="ARBA" id="ARBA00022658"/>
    </source>
</evidence>
<evidence type="ECO:0000256" key="1">
    <source>
        <dbReference type="ARBA" id="ARBA00004370"/>
    </source>
</evidence>
<feature type="region of interest" description="Disordered" evidence="4">
    <location>
        <begin position="862"/>
        <end position="888"/>
    </location>
</feature>
<dbReference type="Gene3D" id="3.40.50.11500">
    <property type="match status" value="1"/>
</dbReference>
<evidence type="ECO:0000313" key="7">
    <source>
        <dbReference type="Proteomes" id="UP000007875"/>
    </source>
</evidence>
<dbReference type="InterPro" id="IPR037516">
    <property type="entry name" value="Tripartite_DENN"/>
</dbReference>
<protein>
    <recommendedName>
        <fullName evidence="5">UDENN domain-containing protein</fullName>
    </recommendedName>
</protein>
<dbReference type="SMART" id="SM00800">
    <property type="entry name" value="uDENN"/>
    <property type="match status" value="1"/>
</dbReference>
<dbReference type="Pfam" id="PF03456">
    <property type="entry name" value="uDENN"/>
    <property type="match status" value="1"/>
</dbReference>
<dbReference type="Proteomes" id="UP000007875">
    <property type="component" value="Unassembled WGS sequence"/>
</dbReference>
<dbReference type="GO" id="GO:0005829">
    <property type="term" value="C:cytosol"/>
    <property type="evidence" value="ECO:0007669"/>
    <property type="project" value="TreeGrafter"/>
</dbReference>
<dbReference type="Pfam" id="PF02141">
    <property type="entry name" value="DENN"/>
    <property type="match status" value="1"/>
</dbReference>
<dbReference type="InterPro" id="IPR043153">
    <property type="entry name" value="DENN_C"/>
</dbReference>
<dbReference type="PANTHER" id="PTHR13008">
    <property type="entry name" value="MAP-KINASE ACTIVATING DEATH DOMAIN PROTEIN MADD /DENN/AEX-3 C.ELEGANS"/>
    <property type="match status" value="1"/>
</dbReference>
<reference evidence="7" key="1">
    <citation type="submission" date="2003-08" db="EMBL/GenBank/DDBJ databases">
        <authorList>
            <person name="Birren B."/>
            <person name="Nusbaum C."/>
            <person name="Abebe A."/>
            <person name="Abouelleil A."/>
            <person name="Adekoya E."/>
            <person name="Ait-zahra M."/>
            <person name="Allen N."/>
            <person name="Allen T."/>
            <person name="An P."/>
            <person name="Anderson M."/>
            <person name="Anderson S."/>
            <person name="Arachchi H."/>
            <person name="Armbruster J."/>
            <person name="Bachantsang P."/>
            <person name="Baldwin J."/>
            <person name="Barry A."/>
            <person name="Bayul T."/>
            <person name="Blitshsteyn B."/>
            <person name="Bloom T."/>
            <person name="Blye J."/>
            <person name="Boguslavskiy L."/>
            <person name="Borowsky M."/>
            <person name="Boukhgalter B."/>
            <person name="Brunache A."/>
            <person name="Butler J."/>
            <person name="Calixte N."/>
            <person name="Calvo S."/>
            <person name="Camarata J."/>
            <person name="Campo K."/>
            <person name="Chang J."/>
            <person name="Cheshatsang Y."/>
            <person name="Citroen M."/>
            <person name="Collymore A."/>
            <person name="Considine T."/>
            <person name="Cook A."/>
            <person name="Cooke P."/>
            <person name="Corum B."/>
            <person name="Cuomo C."/>
            <person name="David R."/>
            <person name="Dawoe T."/>
            <person name="Degray S."/>
            <person name="Dodge S."/>
            <person name="Dooley K."/>
            <person name="Dorje P."/>
            <person name="Dorjee K."/>
            <person name="Dorris L."/>
            <person name="Duffey N."/>
            <person name="Dupes A."/>
            <person name="Elkins T."/>
            <person name="Engels R."/>
            <person name="Erickson J."/>
            <person name="Farina A."/>
            <person name="Faro S."/>
            <person name="Ferreira P."/>
            <person name="Fischer H."/>
            <person name="Fitzgerald M."/>
            <person name="Foley K."/>
            <person name="Gage D."/>
            <person name="Galagan J."/>
            <person name="Gearin G."/>
            <person name="Gnerre S."/>
            <person name="Gnirke A."/>
            <person name="Goyette A."/>
            <person name="Graham J."/>
            <person name="Grandbois E."/>
            <person name="Gyaltsen K."/>
            <person name="Hafez N."/>
            <person name="Hagopian D."/>
            <person name="Hagos B."/>
            <person name="Hall J."/>
            <person name="Hatcher B."/>
            <person name="Heller A."/>
            <person name="Higgins H."/>
            <person name="Honan T."/>
            <person name="Horn A."/>
            <person name="Houde N."/>
            <person name="Hughes L."/>
            <person name="Hulme W."/>
            <person name="Husby E."/>
            <person name="Iliev I."/>
            <person name="Jaffe D."/>
            <person name="Jones C."/>
            <person name="Kamal M."/>
            <person name="Kamat A."/>
            <person name="Kamvysselis M."/>
            <person name="Karlsson E."/>
            <person name="Kells C."/>
            <person name="Kieu A."/>
            <person name="Kisner P."/>
            <person name="Kodira C."/>
            <person name="Kulbokas E."/>
            <person name="Labutti K."/>
            <person name="Lama D."/>
            <person name="Landers T."/>
            <person name="Leger J."/>
            <person name="Levine S."/>
            <person name="Lewis D."/>
            <person name="Lewis T."/>
            <person name="Lindblad-toh K."/>
            <person name="Liu X."/>
            <person name="Lokyitsang T."/>
            <person name="Lokyitsang Y."/>
            <person name="Lucien O."/>
            <person name="Lui A."/>
            <person name="Ma L.J."/>
            <person name="Mabbitt R."/>
            <person name="Macdonald J."/>
            <person name="Maclean C."/>
            <person name="Major J."/>
            <person name="Manning J."/>
            <person name="Marabella R."/>
            <person name="Maru K."/>
            <person name="Matthews C."/>
            <person name="Mauceli E."/>
            <person name="Mccarthy M."/>
            <person name="Mcdonough S."/>
            <person name="Mcghee T."/>
            <person name="Meldrim J."/>
            <person name="Meneus L."/>
            <person name="Mesirov J."/>
            <person name="Mihalev A."/>
            <person name="Mihova T."/>
            <person name="Mikkelsen T."/>
            <person name="Mlenga V."/>
            <person name="Moru K."/>
            <person name="Mozes J."/>
            <person name="Mulrain L."/>
            <person name="Munson G."/>
            <person name="Naylor J."/>
            <person name="Newes C."/>
            <person name="Nguyen C."/>
            <person name="Nguyen N."/>
            <person name="Nguyen T."/>
            <person name="Nicol R."/>
            <person name="Nielsen C."/>
            <person name="Nizzari M."/>
            <person name="Norbu C."/>
            <person name="Norbu N."/>
            <person name="O'donnell P."/>
            <person name="Okoawo O."/>
            <person name="O'leary S."/>
            <person name="Omotosho B."/>
            <person name="O'neill K."/>
            <person name="Osman S."/>
            <person name="Parker S."/>
            <person name="Perrin D."/>
            <person name="Phunkhang P."/>
            <person name="Piqani B."/>
            <person name="Purcell S."/>
            <person name="Rachupka T."/>
            <person name="Ramasamy U."/>
            <person name="Rameau R."/>
            <person name="Ray V."/>
            <person name="Raymond C."/>
            <person name="Retta R."/>
            <person name="Richardson S."/>
            <person name="Rise C."/>
            <person name="Rodriguez J."/>
            <person name="Rogers J."/>
            <person name="Rogov P."/>
            <person name="Rutman M."/>
            <person name="Schupbach R."/>
            <person name="Seaman C."/>
            <person name="Settipalli S."/>
            <person name="Sharpe T."/>
            <person name="Sheridan J."/>
            <person name="Sherpa N."/>
            <person name="Shi J."/>
            <person name="Smirnov S."/>
            <person name="Smith C."/>
            <person name="Sougnez C."/>
            <person name="Spencer B."/>
            <person name="Stalker J."/>
            <person name="Stange-thomann N."/>
            <person name="Stavropoulos S."/>
            <person name="Stetson K."/>
            <person name="Stone C."/>
            <person name="Stone S."/>
            <person name="Stubbs M."/>
            <person name="Talamas J."/>
            <person name="Tchuinga P."/>
            <person name="Tenzing P."/>
            <person name="Tesfaye S."/>
            <person name="Theodore J."/>
            <person name="Thoulutsang Y."/>
            <person name="Topham K."/>
            <person name="Towey S."/>
            <person name="Tsamla T."/>
            <person name="Tsomo N."/>
            <person name="Vallee D."/>
            <person name="Vassiliev H."/>
            <person name="Venkataraman V."/>
            <person name="Vinson J."/>
            <person name="Vo A."/>
            <person name="Wade C."/>
            <person name="Wang S."/>
            <person name="Wangchuk T."/>
            <person name="Wangdi T."/>
            <person name="Whittaker C."/>
            <person name="Wilkinson J."/>
            <person name="Wu Y."/>
            <person name="Wyman D."/>
            <person name="Yadav S."/>
            <person name="Yang S."/>
            <person name="Yang X."/>
            <person name="Yeager S."/>
            <person name="Yee E."/>
            <person name="Young G."/>
            <person name="Zainoun J."/>
            <person name="Zembeck L."/>
            <person name="Zimmer A."/>
            <person name="Zody M."/>
            <person name="Lander E."/>
        </authorList>
    </citation>
    <scope>NUCLEOTIDE SEQUENCE [LARGE SCALE GENOMIC DNA]</scope>
</reference>
<evidence type="ECO:0000256" key="4">
    <source>
        <dbReference type="SAM" id="MobiDB-lite"/>
    </source>
</evidence>
<dbReference type="Gene3D" id="3.30.450.200">
    <property type="match status" value="1"/>
</dbReference>
<organism evidence="6 7">
    <name type="scientific">Ciona savignyi</name>
    <name type="common">Pacific transparent sea squirt</name>
    <dbReference type="NCBI Taxonomy" id="51511"/>
    <lineage>
        <taxon>Eukaryota</taxon>
        <taxon>Metazoa</taxon>
        <taxon>Chordata</taxon>
        <taxon>Tunicata</taxon>
        <taxon>Ascidiacea</taxon>
        <taxon>Phlebobranchia</taxon>
        <taxon>Cionidae</taxon>
        <taxon>Ciona</taxon>
    </lineage>
</organism>
<dbReference type="GO" id="GO:0032483">
    <property type="term" value="P:regulation of Rab protein signal transduction"/>
    <property type="evidence" value="ECO:0007669"/>
    <property type="project" value="TreeGrafter"/>
</dbReference>
<feature type="domain" description="UDENN" evidence="5">
    <location>
        <begin position="13"/>
        <end position="572"/>
    </location>
</feature>
<keyword evidence="7" id="KW-1185">Reference proteome</keyword>
<dbReference type="Pfam" id="PF23629">
    <property type="entry name" value="Death_MADD"/>
    <property type="match status" value="1"/>
</dbReference>
<comment type="subcellular location">
    <subcellularLocation>
        <location evidence="1">Membrane</location>
    </subcellularLocation>
</comment>
<accession>H2Z2B8</accession>
<dbReference type="GO" id="GO:0016020">
    <property type="term" value="C:membrane"/>
    <property type="evidence" value="ECO:0007669"/>
    <property type="project" value="UniProtKB-SubCell"/>
</dbReference>
<keyword evidence="2" id="KW-0344">Guanine-nucleotide releasing factor</keyword>